<gene>
    <name evidence="2" type="ORF">B597_012680</name>
</gene>
<comment type="caution">
    <text evidence="2">The sequence shown here is derived from an EMBL/GenBank/DDBJ whole genome shotgun (WGS) entry which is preliminary data.</text>
</comment>
<evidence type="ECO:0000256" key="1">
    <source>
        <dbReference type="SAM" id="Phobius"/>
    </source>
</evidence>
<accession>A0A061JQD3</accession>
<protein>
    <submittedName>
        <fullName evidence="2">Uncharacterized protein</fullName>
    </submittedName>
</protein>
<dbReference type="Proteomes" id="UP000026923">
    <property type="component" value="Unassembled WGS sequence"/>
</dbReference>
<keyword evidence="1" id="KW-0472">Membrane</keyword>
<reference evidence="2 3" key="1">
    <citation type="journal article" date="2013" name="Genome Announc.">
        <title>Draft Genome of the Nitrogen-Fixing Bacterium Pseudomonas stutzeri Strain KOS6 Isolated from Industrial Hydrocarbon Sludge.</title>
        <authorList>
            <person name="Grigoryeva T.V."/>
            <person name="Laikov A.V."/>
            <person name="Naumova R.P."/>
            <person name="Manolov A.I."/>
            <person name="Larin A.K."/>
            <person name="Karpova I.Y."/>
            <person name="Semashko T.A."/>
            <person name="Alexeev D.G."/>
            <person name="Kostryukova E.S."/>
            <person name="Muller R."/>
            <person name="Govorun V.M."/>
        </authorList>
    </citation>
    <scope>NUCLEOTIDE SEQUENCE [LARGE SCALE GENOMIC DNA]</scope>
    <source>
        <strain evidence="2 3">KOS6</strain>
    </source>
</reference>
<feature type="transmembrane region" description="Helical" evidence="1">
    <location>
        <begin position="12"/>
        <end position="33"/>
    </location>
</feature>
<evidence type="ECO:0000313" key="2">
    <source>
        <dbReference type="EMBL" id="EWC40848.1"/>
    </source>
</evidence>
<dbReference type="AlphaFoldDB" id="A0A061JQD3"/>
<organism evidence="2 3">
    <name type="scientific">Stutzerimonas stutzeri KOS6</name>
    <dbReference type="NCBI Taxonomy" id="1218352"/>
    <lineage>
        <taxon>Bacteria</taxon>
        <taxon>Pseudomonadati</taxon>
        <taxon>Pseudomonadota</taxon>
        <taxon>Gammaproteobacteria</taxon>
        <taxon>Pseudomonadales</taxon>
        <taxon>Pseudomonadaceae</taxon>
        <taxon>Stutzerimonas</taxon>
    </lineage>
</organism>
<evidence type="ECO:0000313" key="3">
    <source>
        <dbReference type="Proteomes" id="UP000026923"/>
    </source>
</evidence>
<dbReference type="HOGENOM" id="CLU_3357914_0_0_6"/>
<keyword evidence="1" id="KW-0812">Transmembrane</keyword>
<sequence length="36" mass="4229">MTWFEKMIDRHPYRFIFAGPVLLVAFMLVATLVEVS</sequence>
<dbReference type="EMBL" id="AMCZ02000015">
    <property type="protein sequence ID" value="EWC40848.1"/>
    <property type="molecule type" value="Genomic_DNA"/>
</dbReference>
<proteinExistence type="predicted"/>
<keyword evidence="1" id="KW-1133">Transmembrane helix</keyword>
<name>A0A061JQD3_STUST</name>